<gene>
    <name evidence="1" type="ORF">PVE99_19650</name>
</gene>
<comment type="caution">
    <text evidence="1">The sequence shown here is derived from an EMBL/GenBank/DDBJ whole genome shotgun (WGS) entry which is preliminary data.</text>
</comment>
<reference evidence="1 2" key="1">
    <citation type="submission" date="2023-02" db="EMBL/GenBank/DDBJ databases">
        <authorList>
            <person name="Olszewska D."/>
        </authorList>
    </citation>
    <scope>NUCLEOTIDE SEQUENCE [LARGE SCALE GENOMIC DNA]</scope>
    <source>
        <strain evidence="1 2">FDU301</strain>
    </source>
</reference>
<protein>
    <submittedName>
        <fullName evidence="1">Uncharacterized protein</fullName>
    </submittedName>
</protein>
<dbReference type="AlphaFoldDB" id="A0ABD4WX53"/>
<organism evidence="1 2">
    <name type="scientific">Priestia megaterium</name>
    <name type="common">Bacillus megaterium</name>
    <dbReference type="NCBI Taxonomy" id="1404"/>
    <lineage>
        <taxon>Bacteria</taxon>
        <taxon>Bacillati</taxon>
        <taxon>Bacillota</taxon>
        <taxon>Bacilli</taxon>
        <taxon>Bacillales</taxon>
        <taxon>Bacillaceae</taxon>
        <taxon>Priestia</taxon>
    </lineage>
</organism>
<name>A0ABD4WX53_PRIMG</name>
<dbReference type="RefSeq" id="WP_274589201.1">
    <property type="nucleotide sequence ID" value="NZ_JARAOX010000196.1"/>
</dbReference>
<evidence type="ECO:0000313" key="2">
    <source>
        <dbReference type="Proteomes" id="UP001213771"/>
    </source>
</evidence>
<dbReference type="Proteomes" id="UP001213771">
    <property type="component" value="Unassembled WGS sequence"/>
</dbReference>
<accession>A0ABD4WX53</accession>
<dbReference type="EMBL" id="JARAOX010000196">
    <property type="protein sequence ID" value="MDD9784584.1"/>
    <property type="molecule type" value="Genomic_DNA"/>
</dbReference>
<proteinExistence type="predicted"/>
<sequence length="223" mass="25903">MINEPYGQHWKGHKGFRAIEGSDVYHHRFGGQEWNVPKCQLCGEDLHQILCFDLKDDRLSELRTSKLEELPLISCLNCSTLWEPQLFQLDPTTKNVTVLIQNDKEKWIQDEEDKIPVPLPYTKFKLINMLGEDIPVNEDAYYDAFDLFGQEYICRLLGAPLYVEKPNDISCPTCNHDMKYVSSITQDFDVDLVSVVDLFLGEMIIYFYFCKECLTLKTEIQGT</sequence>
<evidence type="ECO:0000313" key="1">
    <source>
        <dbReference type="EMBL" id="MDD9784584.1"/>
    </source>
</evidence>